<comment type="caution">
    <text evidence="1">The sequence shown here is derived from an EMBL/GenBank/DDBJ whole genome shotgun (WGS) entry which is preliminary data.</text>
</comment>
<organism evidence="1 2">
    <name type="scientific">Tritrichomonas musculus</name>
    <dbReference type="NCBI Taxonomy" id="1915356"/>
    <lineage>
        <taxon>Eukaryota</taxon>
        <taxon>Metamonada</taxon>
        <taxon>Parabasalia</taxon>
        <taxon>Tritrichomonadida</taxon>
        <taxon>Tritrichomonadidae</taxon>
        <taxon>Tritrichomonas</taxon>
    </lineage>
</organism>
<evidence type="ECO:0000313" key="1">
    <source>
        <dbReference type="EMBL" id="KAK8898347.1"/>
    </source>
</evidence>
<reference evidence="1 2" key="1">
    <citation type="submission" date="2024-04" db="EMBL/GenBank/DDBJ databases">
        <title>Tritrichomonas musculus Genome.</title>
        <authorList>
            <person name="Alves-Ferreira E."/>
            <person name="Grigg M."/>
            <person name="Lorenzi H."/>
            <person name="Galac M."/>
        </authorList>
    </citation>
    <scope>NUCLEOTIDE SEQUENCE [LARGE SCALE GENOMIC DNA]</scope>
    <source>
        <strain evidence="1 2">EAF2021</strain>
    </source>
</reference>
<dbReference type="Proteomes" id="UP001470230">
    <property type="component" value="Unassembled WGS sequence"/>
</dbReference>
<name>A0ABR2L554_9EUKA</name>
<proteinExistence type="predicted"/>
<gene>
    <name evidence="1" type="ORF">M9Y10_000632</name>
</gene>
<keyword evidence="2" id="KW-1185">Reference proteome</keyword>
<protein>
    <submittedName>
        <fullName evidence="1">Uncharacterized protein</fullName>
    </submittedName>
</protein>
<dbReference type="EMBL" id="JAPFFF010000001">
    <property type="protein sequence ID" value="KAK8898347.1"/>
    <property type="molecule type" value="Genomic_DNA"/>
</dbReference>
<evidence type="ECO:0000313" key="2">
    <source>
        <dbReference type="Proteomes" id="UP001470230"/>
    </source>
</evidence>
<sequence>MIPPILITEPKGPIQNRSRRIHQNVIREPTNPNNDNPRKVIISQNPVLIVYKELLKENKFIAVQNTDLPNIPYKYHIYAEDNDGQKYYFKVFANKPNKSSFGFCSVNQAKYLSFQKEYYYIAIVAKNSRSVLFYKKSIELLS</sequence>
<accession>A0ABR2L554</accession>